<proteinExistence type="predicted"/>
<evidence type="ECO:0000313" key="2">
    <source>
        <dbReference type="EMBL" id="AYF01870.1"/>
    </source>
</evidence>
<keyword evidence="1" id="KW-0732">Signal</keyword>
<dbReference type="EMBL" id="CP031078">
    <property type="protein sequence ID" value="AYF01870.1"/>
    <property type="molecule type" value="Genomic_DNA"/>
</dbReference>
<dbReference type="RefSeq" id="WP_224767387.1">
    <property type="nucleotide sequence ID" value="NZ_CAJGAB010000003.1"/>
</dbReference>
<dbReference type="NCBIfam" id="NF041384">
    <property type="entry name" value="YHS_seleno_dom"/>
    <property type="match status" value="1"/>
</dbReference>
<reference evidence="3" key="1">
    <citation type="submission" date="2018-07" db="EMBL/GenBank/DDBJ databases">
        <title>Genome Structure of the Opportunistic Pathogen Paracoccus yeei (Alphaproteobacteria) and Identification of Putative Virulence Factors.</title>
        <authorList>
            <person name="Lasek R."/>
            <person name="Szuplewska M."/>
            <person name="Mitura M."/>
            <person name="Decewicz P."/>
            <person name="Chmielowska C."/>
            <person name="Pawlot A."/>
            <person name="Sentkowska D."/>
            <person name="Czarnecki J."/>
            <person name="Bartosik D."/>
        </authorList>
    </citation>
    <scope>NUCLEOTIDE SEQUENCE [LARGE SCALE GENOMIC DNA]</scope>
    <source>
        <strain evidence="3">CCUG 32053</strain>
    </source>
</reference>
<evidence type="ECO:0000256" key="1">
    <source>
        <dbReference type="SAM" id="SignalP"/>
    </source>
</evidence>
<organism evidence="2 3">
    <name type="scientific">Paracoccus yeei</name>
    <dbReference type="NCBI Taxonomy" id="147645"/>
    <lineage>
        <taxon>Bacteria</taxon>
        <taxon>Pseudomonadati</taxon>
        <taxon>Pseudomonadota</taxon>
        <taxon>Alphaproteobacteria</taxon>
        <taxon>Rhodobacterales</taxon>
        <taxon>Paracoccaceae</taxon>
        <taxon>Paracoccus</taxon>
    </lineage>
</organism>
<dbReference type="Proteomes" id="UP000272010">
    <property type="component" value="Chromosome"/>
</dbReference>
<protein>
    <submittedName>
        <fullName evidence="2">YHS domain-containing protein</fullName>
    </submittedName>
</protein>
<evidence type="ECO:0000313" key="3">
    <source>
        <dbReference type="Proteomes" id="UP000272010"/>
    </source>
</evidence>
<dbReference type="GeneID" id="78896239"/>
<gene>
    <name evidence="2" type="ORF">PY32053_02263</name>
</gene>
<sequence>MADRPMIRTTALALVLTFPALGALAQDWALDGIDPVAYGTQGAAVPGRSDIVTLWRGKTWHFLSEQNRNLFEANPRAYAPALGGLCVVALSEGRSEPGNPRYFAVVDQKTYLLRSRKAKERFLADPQHILEQAKAVWARLKQ</sequence>
<feature type="chain" id="PRO_5017436825" evidence="1">
    <location>
        <begin position="26"/>
        <end position="142"/>
    </location>
</feature>
<dbReference type="AlphaFoldDB" id="A0A386UP35"/>
<name>A0A386UP35_9RHOB</name>
<accession>A0A386UP35</accession>
<feature type="signal peptide" evidence="1">
    <location>
        <begin position="1"/>
        <end position="25"/>
    </location>
</feature>